<dbReference type="SUPFAM" id="SSF47336">
    <property type="entry name" value="ACP-like"/>
    <property type="match status" value="1"/>
</dbReference>
<protein>
    <submittedName>
        <fullName evidence="2">Acyl carrier protein</fullName>
    </submittedName>
</protein>
<proteinExistence type="predicted"/>
<dbReference type="RefSeq" id="WP_191003778.1">
    <property type="nucleotide sequence ID" value="NZ_JACXAD010000003.1"/>
</dbReference>
<dbReference type="AlphaFoldDB" id="A0A927GID1"/>
<dbReference type="Proteomes" id="UP000612233">
    <property type="component" value="Unassembled WGS sequence"/>
</dbReference>
<name>A0A927GID1_9BACT</name>
<evidence type="ECO:0000259" key="1">
    <source>
        <dbReference type="Pfam" id="PF00550"/>
    </source>
</evidence>
<gene>
    <name evidence="2" type="ORF">IC235_03450</name>
</gene>
<evidence type="ECO:0000313" key="2">
    <source>
        <dbReference type="EMBL" id="MBD2766946.1"/>
    </source>
</evidence>
<accession>A0A927GID1</accession>
<sequence>MVHSLTRGTAAQAQAAVAQQVLRVIRQRKAIRPGRLRRHSSLSQELGFDTVDIVDIILELERRFSITIPDEVPLVHVDDFVRFVAAHAPAMRQAA</sequence>
<dbReference type="Gene3D" id="1.10.1200.10">
    <property type="entry name" value="ACP-like"/>
    <property type="match status" value="1"/>
</dbReference>
<reference evidence="2" key="1">
    <citation type="submission" date="2020-09" db="EMBL/GenBank/DDBJ databases">
        <authorList>
            <person name="Kim M.K."/>
        </authorList>
    </citation>
    <scope>NUCLEOTIDE SEQUENCE</scope>
    <source>
        <strain evidence="2">BT664</strain>
    </source>
</reference>
<dbReference type="InterPro" id="IPR009081">
    <property type="entry name" value="PP-bd_ACP"/>
</dbReference>
<comment type="caution">
    <text evidence="2">The sequence shown here is derived from an EMBL/GenBank/DDBJ whole genome shotgun (WGS) entry which is preliminary data.</text>
</comment>
<feature type="domain" description="Carrier" evidence="1">
    <location>
        <begin position="21"/>
        <end position="71"/>
    </location>
</feature>
<dbReference type="EMBL" id="JACXAD010000003">
    <property type="protein sequence ID" value="MBD2766946.1"/>
    <property type="molecule type" value="Genomic_DNA"/>
</dbReference>
<keyword evidence="3" id="KW-1185">Reference proteome</keyword>
<evidence type="ECO:0000313" key="3">
    <source>
        <dbReference type="Proteomes" id="UP000612233"/>
    </source>
</evidence>
<organism evidence="2 3">
    <name type="scientific">Hymenobacter montanus</name>
    <dbReference type="NCBI Taxonomy" id="2771359"/>
    <lineage>
        <taxon>Bacteria</taxon>
        <taxon>Pseudomonadati</taxon>
        <taxon>Bacteroidota</taxon>
        <taxon>Cytophagia</taxon>
        <taxon>Cytophagales</taxon>
        <taxon>Hymenobacteraceae</taxon>
        <taxon>Hymenobacter</taxon>
    </lineage>
</organism>
<dbReference type="InterPro" id="IPR036736">
    <property type="entry name" value="ACP-like_sf"/>
</dbReference>
<dbReference type="Pfam" id="PF00550">
    <property type="entry name" value="PP-binding"/>
    <property type="match status" value="1"/>
</dbReference>